<organism evidence="2 3">
    <name type="scientific">Pleurodeles waltl</name>
    <name type="common">Iberian ribbed newt</name>
    <dbReference type="NCBI Taxonomy" id="8319"/>
    <lineage>
        <taxon>Eukaryota</taxon>
        <taxon>Metazoa</taxon>
        <taxon>Chordata</taxon>
        <taxon>Craniata</taxon>
        <taxon>Vertebrata</taxon>
        <taxon>Euteleostomi</taxon>
        <taxon>Amphibia</taxon>
        <taxon>Batrachia</taxon>
        <taxon>Caudata</taxon>
        <taxon>Salamandroidea</taxon>
        <taxon>Salamandridae</taxon>
        <taxon>Pleurodelinae</taxon>
        <taxon>Pleurodeles</taxon>
    </lineage>
</organism>
<evidence type="ECO:0000256" key="1">
    <source>
        <dbReference type="SAM" id="MobiDB-lite"/>
    </source>
</evidence>
<name>A0AAV7PYC6_PLEWA</name>
<proteinExistence type="predicted"/>
<protein>
    <submittedName>
        <fullName evidence="2">Uncharacterized protein</fullName>
    </submittedName>
</protein>
<evidence type="ECO:0000313" key="2">
    <source>
        <dbReference type="EMBL" id="KAJ1133111.1"/>
    </source>
</evidence>
<keyword evidence="3" id="KW-1185">Reference proteome</keyword>
<accession>A0AAV7PYC6</accession>
<evidence type="ECO:0000313" key="3">
    <source>
        <dbReference type="Proteomes" id="UP001066276"/>
    </source>
</evidence>
<dbReference type="EMBL" id="JANPWB010000011">
    <property type="protein sequence ID" value="KAJ1133111.1"/>
    <property type="molecule type" value="Genomic_DNA"/>
</dbReference>
<feature type="region of interest" description="Disordered" evidence="1">
    <location>
        <begin position="1"/>
        <end position="42"/>
    </location>
</feature>
<dbReference type="Proteomes" id="UP001066276">
    <property type="component" value="Chromosome 7"/>
</dbReference>
<reference evidence="2" key="1">
    <citation type="journal article" date="2022" name="bioRxiv">
        <title>Sequencing and chromosome-scale assembly of the giantPleurodeles waltlgenome.</title>
        <authorList>
            <person name="Brown T."/>
            <person name="Elewa A."/>
            <person name="Iarovenko S."/>
            <person name="Subramanian E."/>
            <person name="Araus A.J."/>
            <person name="Petzold A."/>
            <person name="Susuki M."/>
            <person name="Suzuki K.-i.T."/>
            <person name="Hayashi T."/>
            <person name="Toyoda A."/>
            <person name="Oliveira C."/>
            <person name="Osipova E."/>
            <person name="Leigh N.D."/>
            <person name="Simon A."/>
            <person name="Yun M.H."/>
        </authorList>
    </citation>
    <scope>NUCLEOTIDE SEQUENCE</scope>
    <source>
        <strain evidence="2">20211129_DDA</strain>
        <tissue evidence="2">Liver</tissue>
    </source>
</reference>
<gene>
    <name evidence="2" type="ORF">NDU88_011409</name>
</gene>
<comment type="caution">
    <text evidence="2">The sequence shown here is derived from an EMBL/GenBank/DDBJ whole genome shotgun (WGS) entry which is preliminary data.</text>
</comment>
<sequence length="145" mass="15149">MHLEPLTFVKDLPRNKRPHGRLLSGSGGSRAFTGKQNRGNEGESVGCALHEVALPNARDDNLSTPSLGEALMTHIDDVSAASCRVAHADDMSTASLGVALRMAHADDVSTASRGVALCMVCDVDFSASAWGQDLSAILADNMGVC</sequence>
<dbReference type="AlphaFoldDB" id="A0AAV7PYC6"/>